<dbReference type="OrthoDB" id="1086412at2"/>
<dbReference type="AlphaFoldDB" id="A0A1M6W427"/>
<sequence>MMNSRAYIINILLCLSVLFVASCGKQHTAEQTVKDFVAQNMKDGIETQRIGFGDLGTTRHINDSLVTKMRKNGAELYKSGIAYGQVPTGEVYYLRMKYLHQGDTLQNTFYLDSELKEVIAFK</sequence>
<dbReference type="Proteomes" id="UP000184130">
    <property type="component" value="Unassembled WGS sequence"/>
</dbReference>
<organism evidence="2 3">
    <name type="scientific">Xylanibacter ruminicola</name>
    <name type="common">Prevotella ruminicola</name>
    <dbReference type="NCBI Taxonomy" id="839"/>
    <lineage>
        <taxon>Bacteria</taxon>
        <taxon>Pseudomonadati</taxon>
        <taxon>Bacteroidota</taxon>
        <taxon>Bacteroidia</taxon>
        <taxon>Bacteroidales</taxon>
        <taxon>Prevotellaceae</taxon>
        <taxon>Xylanibacter</taxon>
    </lineage>
</organism>
<evidence type="ECO:0000256" key="1">
    <source>
        <dbReference type="SAM" id="SignalP"/>
    </source>
</evidence>
<dbReference type="PROSITE" id="PS51257">
    <property type="entry name" value="PROKAR_LIPOPROTEIN"/>
    <property type="match status" value="1"/>
</dbReference>
<evidence type="ECO:0008006" key="4">
    <source>
        <dbReference type="Google" id="ProtNLM"/>
    </source>
</evidence>
<gene>
    <name evidence="2" type="ORF">SAMN05216463_11535</name>
</gene>
<proteinExistence type="predicted"/>
<dbReference type="RefSeq" id="WP_073209175.1">
    <property type="nucleotide sequence ID" value="NZ_FRBD01000015.1"/>
</dbReference>
<feature type="signal peptide" evidence="1">
    <location>
        <begin position="1"/>
        <end position="21"/>
    </location>
</feature>
<name>A0A1M6W427_XYLRU</name>
<accession>A0A1M6W427</accession>
<reference evidence="2 3" key="1">
    <citation type="submission" date="2016-11" db="EMBL/GenBank/DDBJ databases">
        <authorList>
            <person name="Jaros S."/>
            <person name="Januszkiewicz K."/>
            <person name="Wedrychowicz H."/>
        </authorList>
    </citation>
    <scope>NUCLEOTIDE SEQUENCE [LARGE SCALE GENOMIC DNA]</scope>
    <source>
        <strain evidence="2 3">KHT3</strain>
    </source>
</reference>
<evidence type="ECO:0000313" key="3">
    <source>
        <dbReference type="Proteomes" id="UP000184130"/>
    </source>
</evidence>
<protein>
    <recommendedName>
        <fullName evidence="4">Lipoprotein</fullName>
    </recommendedName>
</protein>
<keyword evidence="1" id="KW-0732">Signal</keyword>
<feature type="chain" id="PRO_5012748491" description="Lipoprotein" evidence="1">
    <location>
        <begin position="22"/>
        <end position="122"/>
    </location>
</feature>
<dbReference type="EMBL" id="FRBD01000015">
    <property type="protein sequence ID" value="SHK88378.1"/>
    <property type="molecule type" value="Genomic_DNA"/>
</dbReference>
<evidence type="ECO:0000313" key="2">
    <source>
        <dbReference type="EMBL" id="SHK88378.1"/>
    </source>
</evidence>